<reference evidence="2 3" key="1">
    <citation type="submission" date="2019-07" db="EMBL/GenBank/DDBJ databases">
        <title>De Novo Assembly of kiwifruit Actinidia rufa.</title>
        <authorList>
            <person name="Sugita-Konishi S."/>
            <person name="Sato K."/>
            <person name="Mori E."/>
            <person name="Abe Y."/>
            <person name="Kisaki G."/>
            <person name="Hamano K."/>
            <person name="Suezawa K."/>
            <person name="Otani M."/>
            <person name="Fukuda T."/>
            <person name="Manabe T."/>
            <person name="Gomi K."/>
            <person name="Tabuchi M."/>
            <person name="Akimitsu K."/>
            <person name="Kataoka I."/>
        </authorList>
    </citation>
    <scope>NUCLEOTIDE SEQUENCE [LARGE SCALE GENOMIC DNA]</scope>
    <source>
        <strain evidence="3">cv. Fuchu</strain>
    </source>
</reference>
<evidence type="ECO:0000313" key="2">
    <source>
        <dbReference type="EMBL" id="GFY90833.1"/>
    </source>
</evidence>
<organism evidence="2 3">
    <name type="scientific">Actinidia rufa</name>
    <dbReference type="NCBI Taxonomy" id="165716"/>
    <lineage>
        <taxon>Eukaryota</taxon>
        <taxon>Viridiplantae</taxon>
        <taxon>Streptophyta</taxon>
        <taxon>Embryophyta</taxon>
        <taxon>Tracheophyta</taxon>
        <taxon>Spermatophyta</taxon>
        <taxon>Magnoliopsida</taxon>
        <taxon>eudicotyledons</taxon>
        <taxon>Gunneridae</taxon>
        <taxon>Pentapetalae</taxon>
        <taxon>asterids</taxon>
        <taxon>Ericales</taxon>
        <taxon>Actinidiaceae</taxon>
        <taxon>Actinidia</taxon>
    </lineage>
</organism>
<accession>A0A7J0EWQ5</accession>
<feature type="compositionally biased region" description="Gly residues" evidence="1">
    <location>
        <begin position="49"/>
        <end position="84"/>
    </location>
</feature>
<dbReference type="Proteomes" id="UP000585474">
    <property type="component" value="Unassembled WGS sequence"/>
</dbReference>
<keyword evidence="2" id="KW-0472">Membrane</keyword>
<evidence type="ECO:0000313" key="3">
    <source>
        <dbReference type="Proteomes" id="UP000585474"/>
    </source>
</evidence>
<proteinExistence type="predicted"/>
<dbReference type="EMBL" id="BJWL01000007">
    <property type="protein sequence ID" value="GFY90833.1"/>
    <property type="molecule type" value="Genomic_DNA"/>
</dbReference>
<comment type="caution">
    <text evidence="2">The sequence shown here is derived from an EMBL/GenBank/DDBJ whole genome shotgun (WGS) entry which is preliminary data.</text>
</comment>
<keyword evidence="2" id="KW-0812">Transmembrane</keyword>
<protein>
    <submittedName>
        <fullName evidence="2">Sulfate transmembrane transporter</fullName>
    </submittedName>
</protein>
<name>A0A7J0EWQ5_9ERIC</name>
<gene>
    <name evidence="2" type="ORF">Acr_07g0010300</name>
</gene>
<dbReference type="AlphaFoldDB" id="A0A7J0EWQ5"/>
<feature type="region of interest" description="Disordered" evidence="1">
    <location>
        <begin position="1"/>
        <end position="92"/>
    </location>
</feature>
<keyword evidence="3" id="KW-1185">Reference proteome</keyword>
<evidence type="ECO:0000256" key="1">
    <source>
        <dbReference type="SAM" id="MobiDB-lite"/>
    </source>
</evidence>
<sequence length="144" mass="15082">MGVAEVFDSGEGEGEPLGELNASGDGERDDPVEDGHESGGAEEEEDGNGGDSCGGDLGGGEVGGFGDGDGGGDSCGKDLGGGEGRGSETATTMAMRVVERSRWKTRVRERTMGMQVPRSPTTPLSSDQMVVLRRRLVARRWRHR</sequence>